<dbReference type="AlphaFoldDB" id="A0A2Z7BCA7"/>
<proteinExistence type="predicted"/>
<reference evidence="3 4" key="1">
    <citation type="journal article" date="2015" name="Proc. Natl. Acad. Sci. U.S.A.">
        <title>The resurrection genome of Boea hygrometrica: A blueprint for survival of dehydration.</title>
        <authorList>
            <person name="Xiao L."/>
            <person name="Yang G."/>
            <person name="Zhang L."/>
            <person name="Yang X."/>
            <person name="Zhao S."/>
            <person name="Ji Z."/>
            <person name="Zhou Q."/>
            <person name="Hu M."/>
            <person name="Wang Y."/>
            <person name="Chen M."/>
            <person name="Xu Y."/>
            <person name="Jin H."/>
            <person name="Xiao X."/>
            <person name="Hu G."/>
            <person name="Bao F."/>
            <person name="Hu Y."/>
            <person name="Wan P."/>
            <person name="Li L."/>
            <person name="Deng X."/>
            <person name="Kuang T."/>
            <person name="Xiang C."/>
            <person name="Zhu J.K."/>
            <person name="Oliver M.J."/>
            <person name="He Y."/>
        </authorList>
    </citation>
    <scope>NUCLEOTIDE SEQUENCE [LARGE SCALE GENOMIC DNA]</scope>
    <source>
        <strain evidence="4">cv. XS01</strain>
    </source>
</reference>
<evidence type="ECO:0000256" key="2">
    <source>
        <dbReference type="SAM" id="MobiDB-lite"/>
    </source>
</evidence>
<sequence length="1130" mass="126517">MADQTDEDEVFDFSNVEFTRDYLVIALNDMVKEYRKLSHSFEEAKAENMSLKSSSAESSSDELEDVDILKTKLSKLQAENEMLKNETSELKAEVAKLTIEMSSWNKANLSLCKLYESQKQASDKTGIGFNNSEFCEGESSTQSRPAYDKFNKMSFVKDDMMYNCLESVKYDNQNSPKLNENGKAGIGFSKPERFKPNWLKKRLDKDKAKASQKPFVPNQSWHNSKKVKSGWKKFQQRRDQYDQSMKPKLKRPARDFTHTFVDPRSGKTVRIVQIWVPKGLQVESHFLLQLKVSCSGGTVASSRGDNLCWRVPVDWCTSRKVYQSQYSGRRAPVSSRSHHIDFDSVFRFDDAGIVQMFESLVSMGLMEFLGCPAIFHEQALIEFFENGSVRDGMVVSTISGTAVEISESVFATAFGLPTDGLTDLSEVPKNLLSDAQRLFSASEKEVSISCLKKEVKMPFRLLSDILAKSLFVKAGSFDAVTPGQTAGTMDVGDSSKQTVGSKRSFEELMSVADLLVQICDDMMLPSITDAEISKIRIGESIVMHDKGKGILVEDEPVQRNPAQETVELICGDVEFLVDLRDQVMADVVDFFHSFSLNKLTDLDALLALKAKEKLMLDWAETDSLETAVKRRLYILSRYREMLLRKFLDSHRQYLVFGQPWTASASQIFDLLSAVHSKSLESLRIQQQEHGIIFEQPCTSTAFDYAVDCGAVFAQFFSVAKSTCWVRPMIFVDGIWTPLQGPGFWRSGCRLSLFLNKVEMPAPAVQDIFVPSILFIEPVQYWGAAPLLVNIWAWQRVCSEAIQFSMSGRIRPAILSSDIVIRNFGVERLPDYFLDEFAHGVNTGYFEYFLSGSSGKSGSDFDSASSGGDTVYRSPSPPDYAYVLGPPILSTTAQEEKLYFVQSPASSPAASPLQESSSSSSNVSMHFDSEDLPVRDQAAAHTSVPVDSNVSTAALEDLKSYFSQRIDESTYEIRSKVNTVEFNVRGDLVKQQAWLRQIFQGACDILERQSQQMNDLKKGLMAPVGTIFQDLFDIKKNQRAQEAKLNALDGQFIHGGDAKKGESGSSSRPPPVRVERRPLPTPQSPRDVAGGSSAVRIPTFPRTTGTFAERVEQARKTPLRERASYLCRRSS</sequence>
<name>A0A2Z7BCA7_9LAMI</name>
<accession>A0A2Z7BCA7</accession>
<evidence type="ECO:0000313" key="3">
    <source>
        <dbReference type="EMBL" id="KZV32133.1"/>
    </source>
</evidence>
<protein>
    <submittedName>
        <fullName evidence="3">Uncharacterized protein</fullName>
    </submittedName>
</protein>
<dbReference type="OrthoDB" id="1166568at2759"/>
<dbReference type="Gene3D" id="6.10.250.2910">
    <property type="match status" value="1"/>
</dbReference>
<evidence type="ECO:0000256" key="1">
    <source>
        <dbReference type="SAM" id="Coils"/>
    </source>
</evidence>
<feature type="coiled-coil region" evidence="1">
    <location>
        <begin position="27"/>
        <end position="100"/>
    </location>
</feature>
<evidence type="ECO:0000313" key="4">
    <source>
        <dbReference type="Proteomes" id="UP000250235"/>
    </source>
</evidence>
<dbReference type="EMBL" id="KV006928">
    <property type="protein sequence ID" value="KZV32133.1"/>
    <property type="molecule type" value="Genomic_DNA"/>
</dbReference>
<feature type="compositionally biased region" description="Basic and acidic residues" evidence="2">
    <location>
        <begin position="1108"/>
        <end position="1122"/>
    </location>
</feature>
<gene>
    <name evidence="3" type="ORF">F511_29495</name>
</gene>
<feature type="region of interest" description="Disordered" evidence="2">
    <location>
        <begin position="209"/>
        <end position="229"/>
    </location>
</feature>
<organism evidence="3 4">
    <name type="scientific">Dorcoceras hygrometricum</name>
    <dbReference type="NCBI Taxonomy" id="472368"/>
    <lineage>
        <taxon>Eukaryota</taxon>
        <taxon>Viridiplantae</taxon>
        <taxon>Streptophyta</taxon>
        <taxon>Embryophyta</taxon>
        <taxon>Tracheophyta</taxon>
        <taxon>Spermatophyta</taxon>
        <taxon>Magnoliopsida</taxon>
        <taxon>eudicotyledons</taxon>
        <taxon>Gunneridae</taxon>
        <taxon>Pentapetalae</taxon>
        <taxon>asterids</taxon>
        <taxon>lamiids</taxon>
        <taxon>Lamiales</taxon>
        <taxon>Gesneriaceae</taxon>
        <taxon>Didymocarpoideae</taxon>
        <taxon>Trichosporeae</taxon>
        <taxon>Loxocarpinae</taxon>
        <taxon>Dorcoceras</taxon>
    </lineage>
</organism>
<dbReference type="Proteomes" id="UP000250235">
    <property type="component" value="Unassembled WGS sequence"/>
</dbReference>
<feature type="region of interest" description="Disordered" evidence="2">
    <location>
        <begin position="1052"/>
        <end position="1130"/>
    </location>
</feature>
<keyword evidence="1" id="KW-0175">Coiled coil</keyword>
<keyword evidence="4" id="KW-1185">Reference proteome</keyword>